<organism evidence="2 3">
    <name type="scientific">Larinioides sclopetarius</name>
    <dbReference type="NCBI Taxonomy" id="280406"/>
    <lineage>
        <taxon>Eukaryota</taxon>
        <taxon>Metazoa</taxon>
        <taxon>Ecdysozoa</taxon>
        <taxon>Arthropoda</taxon>
        <taxon>Chelicerata</taxon>
        <taxon>Arachnida</taxon>
        <taxon>Araneae</taxon>
        <taxon>Araneomorphae</taxon>
        <taxon>Entelegynae</taxon>
        <taxon>Araneoidea</taxon>
        <taxon>Araneidae</taxon>
        <taxon>Larinioides</taxon>
    </lineage>
</organism>
<dbReference type="AlphaFoldDB" id="A0AAV2BXN8"/>
<gene>
    <name evidence="2" type="ORF">LARSCL_LOCUS22010</name>
</gene>
<feature type="transmembrane region" description="Helical" evidence="1">
    <location>
        <begin position="26"/>
        <end position="48"/>
    </location>
</feature>
<evidence type="ECO:0000313" key="3">
    <source>
        <dbReference type="Proteomes" id="UP001497382"/>
    </source>
</evidence>
<comment type="caution">
    <text evidence="2">The sequence shown here is derived from an EMBL/GenBank/DDBJ whole genome shotgun (WGS) entry which is preliminary data.</text>
</comment>
<evidence type="ECO:0000256" key="1">
    <source>
        <dbReference type="SAM" id="Phobius"/>
    </source>
</evidence>
<reference evidence="2 3" key="1">
    <citation type="submission" date="2024-04" db="EMBL/GenBank/DDBJ databases">
        <authorList>
            <person name="Rising A."/>
            <person name="Reimegard J."/>
            <person name="Sonavane S."/>
            <person name="Akerstrom W."/>
            <person name="Nylinder S."/>
            <person name="Hedman E."/>
            <person name="Kallberg Y."/>
        </authorList>
    </citation>
    <scope>NUCLEOTIDE SEQUENCE [LARGE SCALE GENOMIC DNA]</scope>
</reference>
<evidence type="ECO:0008006" key="4">
    <source>
        <dbReference type="Google" id="ProtNLM"/>
    </source>
</evidence>
<protein>
    <recommendedName>
        <fullName evidence="4">EGF-like domain-containing protein</fullName>
    </recommendedName>
</protein>
<keyword evidence="1" id="KW-0812">Transmembrane</keyword>
<evidence type="ECO:0000313" key="2">
    <source>
        <dbReference type="EMBL" id="CAL1300555.1"/>
    </source>
</evidence>
<accession>A0AAV2BXN8</accession>
<name>A0AAV2BXN8_9ARAC</name>
<dbReference type="EMBL" id="CAXIEN010000564">
    <property type="protein sequence ID" value="CAL1300555.1"/>
    <property type="molecule type" value="Genomic_DNA"/>
</dbReference>
<keyword evidence="1" id="KW-0472">Membrane</keyword>
<keyword evidence="1" id="KW-1133">Transmembrane helix</keyword>
<proteinExistence type="predicted"/>
<keyword evidence="3" id="KW-1185">Reference proteome</keyword>
<sequence length="59" mass="6898">MGWCNEGFTGQRCENKIQTKSNKQDFWMIFQLTLTITLLILLPVMLCFQGRILSKMSIK</sequence>
<dbReference type="Proteomes" id="UP001497382">
    <property type="component" value="Unassembled WGS sequence"/>
</dbReference>